<protein>
    <submittedName>
        <fullName evidence="2">Uncharacterized protein</fullName>
    </submittedName>
</protein>
<accession>A0AA39RTL6</accession>
<evidence type="ECO:0000256" key="1">
    <source>
        <dbReference type="SAM" id="MobiDB-lite"/>
    </source>
</evidence>
<proteinExistence type="predicted"/>
<dbReference type="SUPFAM" id="SSF50978">
    <property type="entry name" value="WD40 repeat-like"/>
    <property type="match status" value="1"/>
</dbReference>
<reference evidence="2" key="1">
    <citation type="journal article" date="2022" name="Plant J.">
        <title>Strategies of tolerance reflected in two North American maple genomes.</title>
        <authorList>
            <person name="McEvoy S.L."/>
            <person name="Sezen U.U."/>
            <person name="Trouern-Trend A."/>
            <person name="McMahon S.M."/>
            <person name="Schaberg P.G."/>
            <person name="Yang J."/>
            <person name="Wegrzyn J.L."/>
            <person name="Swenson N.G."/>
        </authorList>
    </citation>
    <scope>NUCLEOTIDE SEQUENCE</scope>
    <source>
        <strain evidence="2">NS2018</strain>
    </source>
</reference>
<sequence>MEEEQQQQQNPETEVVAEATEQSQQEYTWPLIRFDVPPHRTYHFHNQFKTSSVPNNFLKGIKWSPDGSCFLTSSDDNTLRVFTLPGNGSNHDFNANEQDLVVSEGESVHDFCWYPYMTASDPLSCVFATTARDHPIHLWDATTGLLLIFFSSIFAGYNKSVRIFDIHWPGRDFKQYSTLQGNKEGQTGIISALAFSPTHTGMLATGSYSQTSAIYNEDNMELLYILHGQEGGITHDGLVHIYDLQTGQWISGFRAAADTVNGFSFHPYLPMAASSSGHRRFEAPDDGNGDLHLTGDENCTSVWSFSYASMDNDDDGVNASDSNSQPEHENLHQDP</sequence>
<feature type="region of interest" description="Disordered" evidence="1">
    <location>
        <begin position="1"/>
        <end position="22"/>
    </location>
</feature>
<dbReference type="InterPro" id="IPR001680">
    <property type="entry name" value="WD40_rpt"/>
</dbReference>
<dbReference type="SMART" id="SM00320">
    <property type="entry name" value="WD40"/>
    <property type="match status" value="3"/>
</dbReference>
<reference evidence="2" key="2">
    <citation type="submission" date="2023-06" db="EMBL/GenBank/DDBJ databases">
        <authorList>
            <person name="Swenson N.G."/>
            <person name="Wegrzyn J.L."/>
            <person name="Mcevoy S.L."/>
        </authorList>
    </citation>
    <scope>NUCLEOTIDE SEQUENCE</scope>
    <source>
        <strain evidence="2">NS2018</strain>
        <tissue evidence="2">Leaf</tissue>
    </source>
</reference>
<name>A0AA39RTL6_ACESA</name>
<gene>
    <name evidence="2" type="ORF">LWI29_032205</name>
</gene>
<dbReference type="PANTHER" id="PTHR13211:SF0">
    <property type="entry name" value="TELOMERASE CAJAL BODY PROTEIN 1"/>
    <property type="match status" value="1"/>
</dbReference>
<dbReference type="Proteomes" id="UP001168877">
    <property type="component" value="Unassembled WGS sequence"/>
</dbReference>
<dbReference type="AlphaFoldDB" id="A0AA39RTL6"/>
<dbReference type="InterPro" id="IPR051150">
    <property type="entry name" value="SWT21/TCAB1_mRNA_Telomere"/>
</dbReference>
<evidence type="ECO:0000313" key="2">
    <source>
        <dbReference type="EMBL" id="KAK0579830.1"/>
    </source>
</evidence>
<dbReference type="InterPro" id="IPR015943">
    <property type="entry name" value="WD40/YVTN_repeat-like_dom_sf"/>
</dbReference>
<feature type="region of interest" description="Disordered" evidence="1">
    <location>
        <begin position="312"/>
        <end position="335"/>
    </location>
</feature>
<keyword evidence="3" id="KW-1185">Reference proteome</keyword>
<dbReference type="EMBL" id="JAUESC010000385">
    <property type="protein sequence ID" value="KAK0579830.1"/>
    <property type="molecule type" value="Genomic_DNA"/>
</dbReference>
<dbReference type="PANTHER" id="PTHR13211">
    <property type="entry name" value="TELOMERASE CAJAL BODY PROTEIN 1"/>
    <property type="match status" value="1"/>
</dbReference>
<dbReference type="Pfam" id="PF00400">
    <property type="entry name" value="WD40"/>
    <property type="match status" value="1"/>
</dbReference>
<feature type="compositionally biased region" description="Low complexity" evidence="1">
    <location>
        <begin position="1"/>
        <end position="14"/>
    </location>
</feature>
<evidence type="ECO:0000313" key="3">
    <source>
        <dbReference type="Proteomes" id="UP001168877"/>
    </source>
</evidence>
<comment type="caution">
    <text evidence="2">The sequence shown here is derived from an EMBL/GenBank/DDBJ whole genome shotgun (WGS) entry which is preliminary data.</text>
</comment>
<feature type="compositionally biased region" description="Basic and acidic residues" evidence="1">
    <location>
        <begin position="326"/>
        <end position="335"/>
    </location>
</feature>
<dbReference type="Gene3D" id="2.130.10.10">
    <property type="entry name" value="YVTN repeat-like/Quinoprotein amine dehydrogenase"/>
    <property type="match status" value="2"/>
</dbReference>
<dbReference type="InterPro" id="IPR036322">
    <property type="entry name" value="WD40_repeat_dom_sf"/>
</dbReference>
<organism evidence="2 3">
    <name type="scientific">Acer saccharum</name>
    <name type="common">Sugar maple</name>
    <dbReference type="NCBI Taxonomy" id="4024"/>
    <lineage>
        <taxon>Eukaryota</taxon>
        <taxon>Viridiplantae</taxon>
        <taxon>Streptophyta</taxon>
        <taxon>Embryophyta</taxon>
        <taxon>Tracheophyta</taxon>
        <taxon>Spermatophyta</taxon>
        <taxon>Magnoliopsida</taxon>
        <taxon>eudicotyledons</taxon>
        <taxon>Gunneridae</taxon>
        <taxon>Pentapetalae</taxon>
        <taxon>rosids</taxon>
        <taxon>malvids</taxon>
        <taxon>Sapindales</taxon>
        <taxon>Sapindaceae</taxon>
        <taxon>Hippocastanoideae</taxon>
        <taxon>Acereae</taxon>
        <taxon>Acer</taxon>
    </lineage>
</organism>